<dbReference type="GO" id="GO:0071949">
    <property type="term" value="F:FAD binding"/>
    <property type="evidence" value="ECO:0007669"/>
    <property type="project" value="InterPro"/>
</dbReference>
<reference evidence="7" key="1">
    <citation type="journal article" date="2021" name="Nat. Commun.">
        <title>Genetic determinants of endophytism in the Arabidopsis root mycobiome.</title>
        <authorList>
            <person name="Mesny F."/>
            <person name="Miyauchi S."/>
            <person name="Thiergart T."/>
            <person name="Pickel B."/>
            <person name="Atanasova L."/>
            <person name="Karlsson M."/>
            <person name="Huettel B."/>
            <person name="Barry K.W."/>
            <person name="Haridas S."/>
            <person name="Chen C."/>
            <person name="Bauer D."/>
            <person name="Andreopoulos W."/>
            <person name="Pangilinan J."/>
            <person name="LaButti K."/>
            <person name="Riley R."/>
            <person name="Lipzen A."/>
            <person name="Clum A."/>
            <person name="Drula E."/>
            <person name="Henrissat B."/>
            <person name="Kohler A."/>
            <person name="Grigoriev I.V."/>
            <person name="Martin F.M."/>
            <person name="Hacquard S."/>
        </authorList>
    </citation>
    <scope>NUCLEOTIDE SEQUENCE</scope>
    <source>
        <strain evidence="7">MPI-CAGE-AT-0147</strain>
    </source>
</reference>
<protein>
    <recommendedName>
        <fullName evidence="2">Delta(24)-sterol reductase</fullName>
        <ecNumber evidence="2">1.3.1.72</ecNumber>
    </recommendedName>
</protein>
<dbReference type="PROSITE" id="PS51387">
    <property type="entry name" value="FAD_PCMH"/>
    <property type="match status" value="1"/>
</dbReference>
<dbReference type="AlphaFoldDB" id="A0A9P9INS8"/>
<dbReference type="PANTHER" id="PTHR10801:SF10">
    <property type="entry name" value="FAD BINDING DOMAIN PROTEIN (AFU_ORTHOLOGUE AFUA_6G14300)"/>
    <property type="match status" value="1"/>
</dbReference>
<evidence type="ECO:0000313" key="8">
    <source>
        <dbReference type="Proteomes" id="UP000738349"/>
    </source>
</evidence>
<feature type="domain" description="FAD-binding PCMH-type" evidence="6">
    <location>
        <begin position="1"/>
        <end position="167"/>
    </location>
</feature>
<name>A0A9P9INS8_9HYPO</name>
<keyword evidence="5" id="KW-0472">Membrane</keyword>
<organism evidence="7 8">
    <name type="scientific">Dactylonectria macrodidyma</name>
    <dbReference type="NCBI Taxonomy" id="307937"/>
    <lineage>
        <taxon>Eukaryota</taxon>
        <taxon>Fungi</taxon>
        <taxon>Dikarya</taxon>
        <taxon>Ascomycota</taxon>
        <taxon>Pezizomycotina</taxon>
        <taxon>Sordariomycetes</taxon>
        <taxon>Hypocreomycetidae</taxon>
        <taxon>Hypocreales</taxon>
        <taxon>Nectriaceae</taxon>
        <taxon>Dactylonectria</taxon>
    </lineage>
</organism>
<dbReference type="EMBL" id="JAGMUV010000020">
    <property type="protein sequence ID" value="KAH7125869.1"/>
    <property type="molecule type" value="Genomic_DNA"/>
</dbReference>
<dbReference type="InterPro" id="IPR006094">
    <property type="entry name" value="Oxid_FAD_bind_N"/>
</dbReference>
<dbReference type="GO" id="GO:0016020">
    <property type="term" value="C:membrane"/>
    <property type="evidence" value="ECO:0007669"/>
    <property type="project" value="UniProtKB-SubCell"/>
</dbReference>
<evidence type="ECO:0000259" key="6">
    <source>
        <dbReference type="PROSITE" id="PS51387"/>
    </source>
</evidence>
<dbReference type="GO" id="GO:0000246">
    <property type="term" value="F:Delta24(24-1) sterol reductase activity"/>
    <property type="evidence" value="ECO:0007669"/>
    <property type="project" value="TreeGrafter"/>
</dbReference>
<dbReference type="InterPro" id="IPR016169">
    <property type="entry name" value="FAD-bd_PCMH_sub2"/>
</dbReference>
<keyword evidence="4" id="KW-1133">Transmembrane helix</keyword>
<evidence type="ECO:0000256" key="3">
    <source>
        <dbReference type="ARBA" id="ARBA00022692"/>
    </source>
</evidence>
<evidence type="ECO:0000256" key="5">
    <source>
        <dbReference type="ARBA" id="ARBA00023136"/>
    </source>
</evidence>
<dbReference type="InterPro" id="IPR040165">
    <property type="entry name" value="Diminuto-like"/>
</dbReference>
<dbReference type="FunFam" id="3.30.465.10:FF:000031">
    <property type="entry name" value="FAD binding domain protein"/>
    <property type="match status" value="1"/>
</dbReference>
<dbReference type="OrthoDB" id="415825at2759"/>
<gene>
    <name evidence="7" type="ORF">EDB81DRAFT_910552</name>
</gene>
<proteinExistence type="predicted"/>
<evidence type="ECO:0000256" key="4">
    <source>
        <dbReference type="ARBA" id="ARBA00022989"/>
    </source>
</evidence>
<dbReference type="Pfam" id="PF01565">
    <property type="entry name" value="FAD_binding_4"/>
    <property type="match status" value="1"/>
</dbReference>
<evidence type="ECO:0000313" key="7">
    <source>
        <dbReference type="EMBL" id="KAH7125869.1"/>
    </source>
</evidence>
<dbReference type="PANTHER" id="PTHR10801">
    <property type="entry name" value="24-DEHYDROCHOLESTEROL REDUCTASE"/>
    <property type="match status" value="1"/>
</dbReference>
<dbReference type="GO" id="GO:0005737">
    <property type="term" value="C:cytoplasm"/>
    <property type="evidence" value="ECO:0007669"/>
    <property type="project" value="TreeGrafter"/>
</dbReference>
<evidence type="ECO:0000256" key="2">
    <source>
        <dbReference type="ARBA" id="ARBA00012405"/>
    </source>
</evidence>
<dbReference type="Gene3D" id="3.30.465.10">
    <property type="match status" value="1"/>
</dbReference>
<keyword evidence="3" id="KW-0812">Transmembrane</keyword>
<evidence type="ECO:0000256" key="1">
    <source>
        <dbReference type="ARBA" id="ARBA00004167"/>
    </source>
</evidence>
<sequence>MEAHRQAVAKIAASARQFFSRGEPYRIFHGSTNSTRPRSFSRENTIDISLLSNVLKVDVKARKALVEPNVPMDSLVAATLKHGLVPPVVMEFPGITVGGGYAGTGGESSSFKYGFFDKTITSVEMILADGEVVQASKDRNADLFHGAAGALGTLGLLTMVEIDLIEAKAFVKTTYHSKPTVRETIDLIQREGLDETHDYVDGIMFSKDHGVVITGEMTDEKPLRAQTFSYSTDPWFFLHVRDKTRSFSKPVTEFIPLSEYLFRYDRGGFWVGQSAFDYFKFPFSPQTRWFLDDFLHTRMLFEALLASQESSRYVVQDLALPYATAGAFIDYTADKFGIWPLWLCPVLQTPPPTFHPHVAPTASQARGTTASQFLNIGLWGFGPTDRAASEALNRDLERRLCEDFGGMKWLYAHTYYTEDEFWQVYDNKAYDALRIKHKATTLPSVYDKVNVNVRTRKRQEREEWGSWALSFWPLGGLWGVRKAIENNLVELHRHVNYP</sequence>
<comment type="caution">
    <text evidence="7">The sequence shown here is derived from an EMBL/GenBank/DDBJ whole genome shotgun (WGS) entry which is preliminary data.</text>
</comment>
<dbReference type="GO" id="GO:0008202">
    <property type="term" value="P:steroid metabolic process"/>
    <property type="evidence" value="ECO:0007669"/>
    <property type="project" value="TreeGrafter"/>
</dbReference>
<dbReference type="SUPFAM" id="SSF56176">
    <property type="entry name" value="FAD-binding/transporter-associated domain-like"/>
    <property type="match status" value="1"/>
</dbReference>
<dbReference type="InterPro" id="IPR036318">
    <property type="entry name" value="FAD-bd_PCMH-like_sf"/>
</dbReference>
<comment type="subcellular location">
    <subcellularLocation>
        <location evidence="1">Membrane</location>
        <topology evidence="1">Single-pass membrane protein</topology>
    </subcellularLocation>
</comment>
<dbReference type="InterPro" id="IPR016166">
    <property type="entry name" value="FAD-bd_PCMH"/>
</dbReference>
<dbReference type="EC" id="1.3.1.72" evidence="2"/>
<keyword evidence="8" id="KW-1185">Reference proteome</keyword>
<dbReference type="GO" id="GO:0050614">
    <property type="term" value="F:Delta24-sterol reductase activity"/>
    <property type="evidence" value="ECO:0007669"/>
    <property type="project" value="UniProtKB-EC"/>
</dbReference>
<accession>A0A9P9INS8</accession>
<dbReference type="Proteomes" id="UP000738349">
    <property type="component" value="Unassembled WGS sequence"/>
</dbReference>